<dbReference type="Proteomes" id="UP000028547">
    <property type="component" value="Unassembled WGS sequence"/>
</dbReference>
<sequence>MRQVLIATVLAATLLGTGCVNRRQAAGVYVDEPMVELGVFTRVSKKEGNAWVFDPMAPWEKKVRVWVTPDTSVVENGIQTELSAVKAGRKVRLVYELRRDGTGVAERIDIIGKVSGEELPDTDT</sequence>
<protein>
    <recommendedName>
        <fullName evidence="3">Lipoprotein</fullName>
    </recommendedName>
</protein>
<dbReference type="RefSeq" id="WP_043391009.1">
    <property type="nucleotide sequence ID" value="NZ_JPMI01000036.1"/>
</dbReference>
<gene>
    <name evidence="1" type="ORF">Q664_06660</name>
</gene>
<name>A0A084SZG1_9BACT</name>
<proteinExistence type="predicted"/>
<comment type="caution">
    <text evidence="1">The sequence shown here is derived from an EMBL/GenBank/DDBJ whole genome shotgun (WGS) entry which is preliminary data.</text>
</comment>
<dbReference type="EMBL" id="JPMI01000036">
    <property type="protein sequence ID" value="KFA93846.1"/>
    <property type="molecule type" value="Genomic_DNA"/>
</dbReference>
<accession>A0A084SZG1</accession>
<reference evidence="1 2" key="1">
    <citation type="submission" date="2014-07" db="EMBL/GenBank/DDBJ databases">
        <title>Draft Genome Sequence of Gephyronic Acid Producer, Cystobacter violaceus Strain Cb vi76.</title>
        <authorList>
            <person name="Stevens D.C."/>
            <person name="Young J."/>
            <person name="Carmichael R."/>
            <person name="Tan J."/>
            <person name="Taylor R.E."/>
        </authorList>
    </citation>
    <scope>NUCLEOTIDE SEQUENCE [LARGE SCALE GENOMIC DNA]</scope>
    <source>
        <strain evidence="1 2">Cb vi76</strain>
    </source>
</reference>
<dbReference type="AlphaFoldDB" id="A0A084SZG1"/>
<organism evidence="1 2">
    <name type="scientific">Archangium violaceum Cb vi76</name>
    <dbReference type="NCBI Taxonomy" id="1406225"/>
    <lineage>
        <taxon>Bacteria</taxon>
        <taxon>Pseudomonadati</taxon>
        <taxon>Myxococcota</taxon>
        <taxon>Myxococcia</taxon>
        <taxon>Myxococcales</taxon>
        <taxon>Cystobacterineae</taxon>
        <taxon>Archangiaceae</taxon>
        <taxon>Archangium</taxon>
    </lineage>
</organism>
<evidence type="ECO:0008006" key="3">
    <source>
        <dbReference type="Google" id="ProtNLM"/>
    </source>
</evidence>
<evidence type="ECO:0000313" key="1">
    <source>
        <dbReference type="EMBL" id="KFA93846.1"/>
    </source>
</evidence>
<evidence type="ECO:0000313" key="2">
    <source>
        <dbReference type="Proteomes" id="UP000028547"/>
    </source>
</evidence>
<dbReference type="PROSITE" id="PS51257">
    <property type="entry name" value="PROKAR_LIPOPROTEIN"/>
    <property type="match status" value="1"/>
</dbReference>